<evidence type="ECO:0000313" key="1">
    <source>
        <dbReference type="EMBL" id="KAK7392873.1"/>
    </source>
</evidence>
<keyword evidence="2" id="KW-1185">Reference proteome</keyword>
<dbReference type="EMBL" id="JAYMYS010000005">
    <property type="protein sequence ID" value="KAK7392873.1"/>
    <property type="molecule type" value="Genomic_DNA"/>
</dbReference>
<evidence type="ECO:0000313" key="2">
    <source>
        <dbReference type="Proteomes" id="UP001386955"/>
    </source>
</evidence>
<gene>
    <name evidence="1" type="ORF">VNO78_21323</name>
</gene>
<comment type="caution">
    <text evidence="1">The sequence shown here is derived from an EMBL/GenBank/DDBJ whole genome shotgun (WGS) entry which is preliminary data.</text>
</comment>
<dbReference type="Proteomes" id="UP001386955">
    <property type="component" value="Unassembled WGS sequence"/>
</dbReference>
<sequence>MGELRVIVKSCTNLVHAVEDDFHEQTKQFCNSPILVNYEVLPNSPKEGTHIVLVMMRMGLWFLAQPCYHSLMGQTRDKAHQFRLTGWSEELVETNIEQSFSLSPSDFMASRGSIKAESCP</sequence>
<organism evidence="1 2">
    <name type="scientific">Psophocarpus tetragonolobus</name>
    <name type="common">Winged bean</name>
    <name type="synonym">Dolichos tetragonolobus</name>
    <dbReference type="NCBI Taxonomy" id="3891"/>
    <lineage>
        <taxon>Eukaryota</taxon>
        <taxon>Viridiplantae</taxon>
        <taxon>Streptophyta</taxon>
        <taxon>Embryophyta</taxon>
        <taxon>Tracheophyta</taxon>
        <taxon>Spermatophyta</taxon>
        <taxon>Magnoliopsida</taxon>
        <taxon>eudicotyledons</taxon>
        <taxon>Gunneridae</taxon>
        <taxon>Pentapetalae</taxon>
        <taxon>rosids</taxon>
        <taxon>fabids</taxon>
        <taxon>Fabales</taxon>
        <taxon>Fabaceae</taxon>
        <taxon>Papilionoideae</taxon>
        <taxon>50 kb inversion clade</taxon>
        <taxon>NPAAA clade</taxon>
        <taxon>indigoferoid/millettioid clade</taxon>
        <taxon>Phaseoleae</taxon>
        <taxon>Psophocarpus</taxon>
    </lineage>
</organism>
<name>A0AAN9XIA0_PSOTE</name>
<proteinExistence type="predicted"/>
<reference evidence="1 2" key="1">
    <citation type="submission" date="2024-01" db="EMBL/GenBank/DDBJ databases">
        <title>The genomes of 5 underutilized Papilionoideae crops provide insights into root nodulation and disease resistanc.</title>
        <authorList>
            <person name="Jiang F."/>
        </authorList>
    </citation>
    <scope>NUCLEOTIDE SEQUENCE [LARGE SCALE GENOMIC DNA]</scope>
    <source>
        <strain evidence="1">DUOXIRENSHENG_FW03</strain>
        <tissue evidence="1">Leaves</tissue>
    </source>
</reference>
<accession>A0AAN9XIA0</accession>
<protein>
    <submittedName>
        <fullName evidence="1">Uncharacterized protein</fullName>
    </submittedName>
</protein>
<dbReference type="AlphaFoldDB" id="A0AAN9XIA0"/>